<dbReference type="PROSITE" id="PS50109">
    <property type="entry name" value="HIS_KIN"/>
    <property type="match status" value="1"/>
</dbReference>
<comment type="catalytic activity">
    <reaction evidence="1">
        <text>ATP + protein L-histidine = ADP + protein N-phospho-L-histidine.</text>
        <dbReference type="EC" id="2.7.13.3"/>
    </reaction>
</comment>
<dbReference type="InterPro" id="IPR036097">
    <property type="entry name" value="HisK_dim/P_sf"/>
</dbReference>
<evidence type="ECO:0000256" key="2">
    <source>
        <dbReference type="ARBA" id="ARBA00012438"/>
    </source>
</evidence>
<organism evidence="7 8">
    <name type="scientific">Spirosoma sordidisoli</name>
    <dbReference type="NCBI Taxonomy" id="2502893"/>
    <lineage>
        <taxon>Bacteria</taxon>
        <taxon>Pseudomonadati</taxon>
        <taxon>Bacteroidota</taxon>
        <taxon>Cytophagia</taxon>
        <taxon>Cytophagales</taxon>
        <taxon>Cytophagaceae</taxon>
        <taxon>Spirosoma</taxon>
    </lineage>
</organism>
<gene>
    <name evidence="7" type="ORF">EQG79_07520</name>
</gene>
<dbReference type="PANTHER" id="PTHR43304">
    <property type="entry name" value="PHYTOCHROME-LIKE PROTEIN CPH1"/>
    <property type="match status" value="1"/>
</dbReference>
<evidence type="ECO:0000256" key="3">
    <source>
        <dbReference type="ARBA" id="ARBA00022553"/>
    </source>
</evidence>
<dbReference type="Gene3D" id="3.30.450.20">
    <property type="entry name" value="PAS domain"/>
    <property type="match status" value="2"/>
</dbReference>
<dbReference type="EC" id="2.7.13.3" evidence="2"/>
<keyword evidence="5" id="KW-0418">Kinase</keyword>
<dbReference type="InterPro" id="IPR035965">
    <property type="entry name" value="PAS-like_dom_sf"/>
</dbReference>
<protein>
    <recommendedName>
        <fullName evidence="2">histidine kinase</fullName>
        <ecNumber evidence="2">2.7.13.3</ecNumber>
    </recommendedName>
</protein>
<evidence type="ECO:0000313" key="7">
    <source>
        <dbReference type="EMBL" id="RYC71962.1"/>
    </source>
</evidence>
<dbReference type="SUPFAM" id="SSF47384">
    <property type="entry name" value="Homodimeric domain of signal transducing histidine kinase"/>
    <property type="match status" value="1"/>
</dbReference>
<name>A0A4Q2USC1_9BACT</name>
<dbReference type="SUPFAM" id="SSF55785">
    <property type="entry name" value="PYP-like sensor domain (PAS domain)"/>
    <property type="match status" value="2"/>
</dbReference>
<evidence type="ECO:0000313" key="8">
    <source>
        <dbReference type="Proteomes" id="UP000290407"/>
    </source>
</evidence>
<dbReference type="SMART" id="SM00388">
    <property type="entry name" value="HisKA"/>
    <property type="match status" value="1"/>
</dbReference>
<dbReference type="Pfam" id="PF08448">
    <property type="entry name" value="PAS_4"/>
    <property type="match status" value="2"/>
</dbReference>
<dbReference type="InterPro" id="IPR000014">
    <property type="entry name" value="PAS"/>
</dbReference>
<evidence type="ECO:0000259" key="6">
    <source>
        <dbReference type="PROSITE" id="PS50109"/>
    </source>
</evidence>
<dbReference type="InterPro" id="IPR013656">
    <property type="entry name" value="PAS_4"/>
</dbReference>
<dbReference type="SMART" id="SM00387">
    <property type="entry name" value="HATPase_c"/>
    <property type="match status" value="1"/>
</dbReference>
<evidence type="ECO:0000256" key="1">
    <source>
        <dbReference type="ARBA" id="ARBA00000085"/>
    </source>
</evidence>
<dbReference type="Gene3D" id="3.30.565.10">
    <property type="entry name" value="Histidine kinase-like ATPase, C-terminal domain"/>
    <property type="match status" value="1"/>
</dbReference>
<dbReference type="SUPFAM" id="SSF55874">
    <property type="entry name" value="ATPase domain of HSP90 chaperone/DNA topoisomerase II/histidine kinase"/>
    <property type="match status" value="1"/>
</dbReference>
<dbReference type="CDD" id="cd00082">
    <property type="entry name" value="HisKA"/>
    <property type="match status" value="1"/>
</dbReference>
<dbReference type="Pfam" id="PF02518">
    <property type="entry name" value="HATPase_c"/>
    <property type="match status" value="1"/>
</dbReference>
<keyword evidence="4" id="KW-0808">Transferase</keyword>
<dbReference type="EMBL" id="SBLB01000001">
    <property type="protein sequence ID" value="RYC71962.1"/>
    <property type="molecule type" value="Genomic_DNA"/>
</dbReference>
<dbReference type="PANTHER" id="PTHR43304:SF1">
    <property type="entry name" value="PAC DOMAIN-CONTAINING PROTEIN"/>
    <property type="match status" value="1"/>
</dbReference>
<accession>A0A4Q2USC1</accession>
<proteinExistence type="predicted"/>
<dbReference type="FunFam" id="3.30.565.10:FF:000006">
    <property type="entry name" value="Sensor histidine kinase WalK"/>
    <property type="match status" value="1"/>
</dbReference>
<comment type="caution">
    <text evidence="7">The sequence shown here is derived from an EMBL/GenBank/DDBJ whole genome shotgun (WGS) entry which is preliminary data.</text>
</comment>
<dbReference type="CDD" id="cd00130">
    <property type="entry name" value="PAS"/>
    <property type="match status" value="1"/>
</dbReference>
<dbReference type="InterPro" id="IPR036890">
    <property type="entry name" value="HATPase_C_sf"/>
</dbReference>
<dbReference type="Gene3D" id="1.10.287.130">
    <property type="match status" value="1"/>
</dbReference>
<dbReference type="InterPro" id="IPR003661">
    <property type="entry name" value="HisK_dim/P_dom"/>
</dbReference>
<feature type="domain" description="Histidine kinase" evidence="6">
    <location>
        <begin position="279"/>
        <end position="515"/>
    </location>
</feature>
<dbReference type="InterPro" id="IPR005467">
    <property type="entry name" value="His_kinase_dom"/>
</dbReference>
<reference evidence="7 8" key="1">
    <citation type="submission" date="2019-01" db="EMBL/GenBank/DDBJ databases">
        <title>Spirosoma flava sp. nov., a propanil-degrading bacterium isolated from herbicide-contaminated soil.</title>
        <authorList>
            <person name="Zhang L."/>
            <person name="Jiang J.-D."/>
        </authorList>
    </citation>
    <scope>NUCLEOTIDE SEQUENCE [LARGE SCALE GENOMIC DNA]</scope>
    <source>
        <strain evidence="7 8">TY50</strain>
    </source>
</reference>
<dbReference type="InterPro" id="IPR004358">
    <property type="entry name" value="Sig_transdc_His_kin-like_C"/>
</dbReference>
<keyword evidence="3" id="KW-0597">Phosphoprotein</keyword>
<evidence type="ECO:0000256" key="5">
    <source>
        <dbReference type="ARBA" id="ARBA00022777"/>
    </source>
</evidence>
<sequence length="515" mass="57696">MKSPSMTPSENPVQLRAALSLSGNAIMLFECLRTALGEIQDFRLILANRKAEEVVGMSEQDMLNRNSTDLFPTANTVNIWEQARRVVETGQPYEVEFQPQLNDQLCTSWFSLTLQRYGDGLAASFVDITALRQQKDLTERILNGSINGMVTCEALRNETGTLYDLRIRLVNDAAARLIRKPVSQLIGDTLFNQPATLAQPELLPRCIHTVETGESQRFESRISVNGIENWYDISISKLSDGLLMTFIDITAAKHHEQELNLLIENLKRSNQNLERFAYVASHDLQEPLRKIQSFGDILRSQSSPAVDDHSRELIDRMQSAASRMNTLIRDLLTFSRLSTQSQPFRTISLPEVVRDVLTDLEATIHEKQAQVEVTSLPAVLGDALQLRQVFQNLISNALKFAKPASGQQKPHIRIDCEQVPGSAVRPLPGQPIAASDTSRLFYAISVTDNGIGFDEKYLDRIFTIFQRLHTRSEYDGTGIGLTIVQKVVENHRGYISARSQPGQGATFTIYLPALL</sequence>
<dbReference type="Proteomes" id="UP000290407">
    <property type="component" value="Unassembled WGS sequence"/>
</dbReference>
<dbReference type="GO" id="GO:0000155">
    <property type="term" value="F:phosphorelay sensor kinase activity"/>
    <property type="evidence" value="ECO:0007669"/>
    <property type="project" value="InterPro"/>
</dbReference>
<evidence type="ECO:0000256" key="4">
    <source>
        <dbReference type="ARBA" id="ARBA00022679"/>
    </source>
</evidence>
<dbReference type="Pfam" id="PF00512">
    <property type="entry name" value="HisKA"/>
    <property type="match status" value="1"/>
</dbReference>
<dbReference type="InterPro" id="IPR003594">
    <property type="entry name" value="HATPase_dom"/>
</dbReference>
<dbReference type="AlphaFoldDB" id="A0A4Q2USC1"/>
<keyword evidence="8" id="KW-1185">Reference proteome</keyword>
<dbReference type="PRINTS" id="PR00344">
    <property type="entry name" value="BCTRLSENSOR"/>
</dbReference>
<dbReference type="InterPro" id="IPR052162">
    <property type="entry name" value="Sensor_kinase/Photoreceptor"/>
</dbReference>